<dbReference type="Gene3D" id="1.20.58.1770">
    <property type="match status" value="1"/>
</dbReference>
<comment type="caution">
    <text evidence="4">The sequence shown here is derived from an EMBL/GenBank/DDBJ whole genome shotgun (WGS) entry which is preliminary data.</text>
</comment>
<organism evidence="4 5">
    <name type="scientific">Calicophoron daubneyi</name>
    <name type="common">Rumen fluke</name>
    <name type="synonym">Paramphistomum daubneyi</name>
    <dbReference type="NCBI Taxonomy" id="300641"/>
    <lineage>
        <taxon>Eukaryota</taxon>
        <taxon>Metazoa</taxon>
        <taxon>Spiralia</taxon>
        <taxon>Lophotrochozoa</taxon>
        <taxon>Platyhelminthes</taxon>
        <taxon>Trematoda</taxon>
        <taxon>Digenea</taxon>
        <taxon>Plagiorchiida</taxon>
        <taxon>Pronocephalata</taxon>
        <taxon>Paramphistomoidea</taxon>
        <taxon>Paramphistomidae</taxon>
        <taxon>Calicophoron</taxon>
    </lineage>
</organism>
<name>A0AAV2TTE8_CALDB</name>
<evidence type="ECO:0000313" key="5">
    <source>
        <dbReference type="Proteomes" id="UP001497525"/>
    </source>
</evidence>
<dbReference type="Pfam" id="PF09744">
    <property type="entry name" value="RH1"/>
    <property type="match status" value="1"/>
</dbReference>
<protein>
    <recommendedName>
        <fullName evidence="3">RH1 domain-containing protein</fullName>
    </recommendedName>
</protein>
<dbReference type="SUPFAM" id="SSF161256">
    <property type="entry name" value="RILP dimerisation region"/>
    <property type="match status" value="1"/>
</dbReference>
<evidence type="ECO:0000259" key="3">
    <source>
        <dbReference type="PROSITE" id="PS51776"/>
    </source>
</evidence>
<gene>
    <name evidence="4" type="ORF">CDAUBV1_LOCUS14518</name>
</gene>
<proteinExistence type="predicted"/>
<evidence type="ECO:0000313" key="4">
    <source>
        <dbReference type="EMBL" id="CAL5139484.1"/>
    </source>
</evidence>
<keyword evidence="1" id="KW-0175">Coiled coil</keyword>
<dbReference type="PROSITE" id="PS51776">
    <property type="entry name" value="RH1"/>
    <property type="match status" value="1"/>
</dbReference>
<feature type="region of interest" description="Disordered" evidence="2">
    <location>
        <begin position="123"/>
        <end position="148"/>
    </location>
</feature>
<evidence type="ECO:0000256" key="2">
    <source>
        <dbReference type="SAM" id="MobiDB-lite"/>
    </source>
</evidence>
<feature type="coiled-coil region" evidence="1">
    <location>
        <begin position="186"/>
        <end position="249"/>
    </location>
</feature>
<dbReference type="EMBL" id="CAXLJL010000601">
    <property type="protein sequence ID" value="CAL5139484.1"/>
    <property type="molecule type" value="Genomic_DNA"/>
</dbReference>
<evidence type="ECO:0000256" key="1">
    <source>
        <dbReference type="SAM" id="Coils"/>
    </source>
</evidence>
<dbReference type="InterPro" id="IPR034743">
    <property type="entry name" value="RH1"/>
</dbReference>
<feature type="domain" description="RH1" evidence="3">
    <location>
        <begin position="1"/>
        <end position="78"/>
    </location>
</feature>
<accession>A0AAV2TTE8</accession>
<dbReference type="Proteomes" id="UP001497525">
    <property type="component" value="Unassembled WGS sequence"/>
</dbReference>
<dbReference type="AlphaFoldDB" id="A0AAV2TTE8"/>
<reference evidence="4" key="1">
    <citation type="submission" date="2024-06" db="EMBL/GenBank/DDBJ databases">
        <authorList>
            <person name="Liu X."/>
            <person name="Lenzi L."/>
            <person name="Haldenby T S."/>
            <person name="Uol C."/>
        </authorList>
    </citation>
    <scope>NUCLEOTIDE SEQUENCE</scope>
</reference>
<sequence>MFTSVDVYDAASSIGRECQLIVGEYGPDVLQHLMPKIISILEDLEACTIYCDWEKEEVGRLQRQAGDLRMDCRAQMETKAKSDKDLEELERSWYSETQKLLERVSKLEEENDHLAQQLAFEVQTENEAEREGETALEPSSPCNGADKPSVGSVVLAAARGRSSKVVHPLKSVPKQDDINKQQDFNAEMVSSVLSETEERLQLTEQENRAADLQLIGRLKECISGNYKCVRNLGRELLQVSASLEAAEEEVCRLARQSGHLMSLRAPHRRQTGQLVAEKARLEAELCLKERELAEMNDKLTKEVPTNSVAKPSSWNKKTVAGRETSDTALLPTVRLSLGQGIESADCAADTATSKVDPDMITSEELRHLLYERNELRCRLIELEEELRELEEENAKDPDVEGPIYAEPIEKLRPGWKEKPDIKTIFRRLLSRIADCSPELA</sequence>
<feature type="coiled-coil region" evidence="1">
    <location>
        <begin position="365"/>
        <end position="399"/>
    </location>
</feature>